<accession>A0A0A6D8A8</accession>
<comment type="caution">
    <text evidence="1">The sequence shown here is derived from an EMBL/GenBank/DDBJ whole genome shotgun (WGS) entry which is preliminary data.</text>
</comment>
<evidence type="ECO:0000313" key="2">
    <source>
        <dbReference type="Proteomes" id="UP000030564"/>
    </source>
</evidence>
<dbReference type="EMBL" id="JSFK01000027">
    <property type="protein sequence ID" value="KHA70962.1"/>
    <property type="molecule type" value="Genomic_DNA"/>
</dbReference>
<dbReference type="OrthoDB" id="7022284at2"/>
<dbReference type="PATRIC" id="fig|587753.9.peg.3222"/>
<name>A0A0A6D8A8_9PSED</name>
<gene>
    <name evidence="1" type="ORF">NZ35_22780</name>
</gene>
<proteinExistence type="predicted"/>
<sequence>MKAALVELISKISSGCMGEDEIVKVADEAAQAYADADAFLTANPDINYDDTFPIPLGEWVVVGSLPETVLFQADTYVDLFAQIVASFGPGVDFNLKPKQLAKTEALVALNRIQVQMSSMNKENGGYTLMNFSQLLDDELQMVLVYGNDVPRVLELCAEVGIAAAPSLEALKIAVHV</sequence>
<reference evidence="1 2" key="1">
    <citation type="submission" date="2014-10" db="EMBL/GenBank/DDBJ databases">
        <title>Draft genome sequence of Pseudomonas chlororaphis EA105.</title>
        <authorList>
            <person name="McCully L.M."/>
            <person name="Bitzer A.S."/>
            <person name="Spence C."/>
            <person name="Bais H."/>
            <person name="Silby M.W."/>
        </authorList>
    </citation>
    <scope>NUCLEOTIDE SEQUENCE [LARGE SCALE GENOMIC DNA]</scope>
    <source>
        <strain evidence="1 2">EA105</strain>
    </source>
</reference>
<dbReference type="Proteomes" id="UP000030564">
    <property type="component" value="Unassembled WGS sequence"/>
</dbReference>
<evidence type="ECO:0000313" key="1">
    <source>
        <dbReference type="EMBL" id="KHA70962.1"/>
    </source>
</evidence>
<organism evidence="1 2">
    <name type="scientific">Pseudomonas chlororaphis</name>
    <dbReference type="NCBI Taxonomy" id="587753"/>
    <lineage>
        <taxon>Bacteria</taxon>
        <taxon>Pseudomonadati</taxon>
        <taxon>Pseudomonadota</taxon>
        <taxon>Gammaproteobacteria</taxon>
        <taxon>Pseudomonadales</taxon>
        <taxon>Pseudomonadaceae</taxon>
        <taxon>Pseudomonas</taxon>
    </lineage>
</organism>
<dbReference type="AlphaFoldDB" id="A0A0A6D8A8"/>
<protein>
    <submittedName>
        <fullName evidence="1">Uncharacterized protein</fullName>
    </submittedName>
</protein>